<organism evidence="2 3">
    <name type="scientific">Aduncisulcus paluster</name>
    <dbReference type="NCBI Taxonomy" id="2918883"/>
    <lineage>
        <taxon>Eukaryota</taxon>
        <taxon>Metamonada</taxon>
        <taxon>Carpediemonas-like organisms</taxon>
        <taxon>Aduncisulcus</taxon>
    </lineage>
</organism>
<dbReference type="Proteomes" id="UP001057375">
    <property type="component" value="Unassembled WGS sequence"/>
</dbReference>
<reference evidence="2" key="1">
    <citation type="submission" date="2022-03" db="EMBL/GenBank/DDBJ databases">
        <title>Draft genome sequence of Aduncisulcus paluster, a free-living microaerophilic Fornicata.</title>
        <authorList>
            <person name="Yuyama I."/>
            <person name="Kume K."/>
            <person name="Tamura T."/>
            <person name="Inagaki Y."/>
            <person name="Hashimoto T."/>
        </authorList>
    </citation>
    <scope>NUCLEOTIDE SEQUENCE</scope>
    <source>
        <strain evidence="2">NY0171</strain>
    </source>
</reference>
<keyword evidence="3" id="KW-1185">Reference proteome</keyword>
<evidence type="ECO:0000313" key="2">
    <source>
        <dbReference type="EMBL" id="GKT35610.1"/>
    </source>
</evidence>
<name>A0ABQ5KT17_9EUKA</name>
<accession>A0ABQ5KT17</accession>
<protein>
    <submittedName>
        <fullName evidence="2">Uncharacterized protein</fullName>
    </submittedName>
</protein>
<dbReference type="EMBL" id="BQXS01011028">
    <property type="protein sequence ID" value="GKT35610.1"/>
    <property type="molecule type" value="Genomic_DNA"/>
</dbReference>
<gene>
    <name evidence="2" type="ORF">ADUPG1_008736</name>
</gene>
<evidence type="ECO:0000313" key="3">
    <source>
        <dbReference type="Proteomes" id="UP001057375"/>
    </source>
</evidence>
<sequence>MERIKSKFSVIIQSIDTSSTDKKYVKQKLTKAGSEPKHPSTISSSSSTISYCSDSLSDILSKQLPGYNVYIVEDSIDSSNLYRAKGYSFDDFLELERIGSIPRRCLIYRDSHACFIYGMCSETLFPPVPMKDRERESISPIRLDCHDNSELFRDEFTIHSSLASPPMVFPKKTKKADLLTLDEMVRDLRKCCPDCVSSIETSIDRKTKNVTIKGSSQQLDELEKHIFFISMPNTKVQPFKGKNQVLSSAFTRAIFNISKDSRFIPAWKKFILDHFAPKDPADFHCQSFSASSPAPPIVDESLMYPRIAMSWNNQLHYFCVAIYFMRRGHLVPVSPLIVKEIKFNFQNVTTCLLGSFEVGSFDESKFNLYFKEHCSIAIVNKITKDCLIWGPNNDAKRVDLCEKALSESMLSSETKMSSYRPGDEVSCFTLTKLPDRISTKYIKEIFSEQFPGIIFSAKYIQSHSMPKICVYMKPSLPLSTVTLIIDSLDFQKQLYGAIISPKLI</sequence>
<comment type="caution">
    <text evidence="2">The sequence shown here is derived from an EMBL/GenBank/DDBJ whole genome shotgun (WGS) entry which is preliminary data.</text>
</comment>
<proteinExistence type="predicted"/>
<evidence type="ECO:0000256" key="1">
    <source>
        <dbReference type="SAM" id="MobiDB-lite"/>
    </source>
</evidence>
<feature type="region of interest" description="Disordered" evidence="1">
    <location>
        <begin position="29"/>
        <end position="48"/>
    </location>
</feature>